<evidence type="ECO:0000313" key="1">
    <source>
        <dbReference type="EMBL" id="KAH0539502.1"/>
    </source>
</evidence>
<protein>
    <submittedName>
        <fullName evidence="1">Uncharacterized protein</fullName>
    </submittedName>
</protein>
<dbReference type="EMBL" id="JAHXZJ010002609">
    <property type="protein sequence ID" value="KAH0539502.1"/>
    <property type="molecule type" value="Genomic_DNA"/>
</dbReference>
<gene>
    <name evidence="1" type="ORF">KQX54_005218</name>
</gene>
<dbReference type="Proteomes" id="UP000826195">
    <property type="component" value="Unassembled WGS sequence"/>
</dbReference>
<comment type="caution">
    <text evidence="1">The sequence shown here is derived from an EMBL/GenBank/DDBJ whole genome shotgun (WGS) entry which is preliminary data.</text>
</comment>
<evidence type="ECO:0000313" key="2">
    <source>
        <dbReference type="Proteomes" id="UP000826195"/>
    </source>
</evidence>
<dbReference type="AlphaFoldDB" id="A0AAV7HX97"/>
<reference evidence="1 2" key="1">
    <citation type="journal article" date="2021" name="J. Hered.">
        <title>A chromosome-level genome assembly of the parasitoid wasp, Cotesia glomerata (Hymenoptera: Braconidae).</title>
        <authorList>
            <person name="Pinto B.J."/>
            <person name="Weis J.J."/>
            <person name="Gamble T."/>
            <person name="Ode P.J."/>
            <person name="Paul R."/>
            <person name="Zaspel J.M."/>
        </authorList>
    </citation>
    <scope>NUCLEOTIDE SEQUENCE [LARGE SCALE GENOMIC DNA]</scope>
    <source>
        <strain evidence="1">CgM1</strain>
    </source>
</reference>
<proteinExistence type="predicted"/>
<organism evidence="1 2">
    <name type="scientific">Cotesia glomerata</name>
    <name type="common">Lepidopteran parasitic wasp</name>
    <name type="synonym">Apanteles glomeratus</name>
    <dbReference type="NCBI Taxonomy" id="32391"/>
    <lineage>
        <taxon>Eukaryota</taxon>
        <taxon>Metazoa</taxon>
        <taxon>Ecdysozoa</taxon>
        <taxon>Arthropoda</taxon>
        <taxon>Hexapoda</taxon>
        <taxon>Insecta</taxon>
        <taxon>Pterygota</taxon>
        <taxon>Neoptera</taxon>
        <taxon>Endopterygota</taxon>
        <taxon>Hymenoptera</taxon>
        <taxon>Apocrita</taxon>
        <taxon>Ichneumonoidea</taxon>
        <taxon>Braconidae</taxon>
        <taxon>Microgastrinae</taxon>
        <taxon>Cotesia</taxon>
    </lineage>
</organism>
<accession>A0AAV7HX97</accession>
<sequence>MVSIPTEQFREKPRLKFRSNISECSKRLVGTRGIEDGKELGLRLAGSSPHYITPSLRPRGMRASLVHDAKVIRRAFRTTRPTPRLILMSRRLTMTLLKAFLYLTPDVFFYPRNRPIYARQFECTPMGSIDSVCSTIHHVTRPNDLELGVHVPFSTKTPLCC</sequence>
<name>A0AAV7HX97_COTGL</name>
<keyword evidence="2" id="KW-1185">Reference proteome</keyword>